<gene>
    <name evidence="2" type="ORF">PHSY_002810</name>
</gene>
<evidence type="ECO:0000256" key="1">
    <source>
        <dbReference type="SAM" id="MobiDB-lite"/>
    </source>
</evidence>
<feature type="compositionally biased region" description="Basic and acidic residues" evidence="1">
    <location>
        <begin position="58"/>
        <end position="69"/>
    </location>
</feature>
<sequence>MCAESPFLQSCCRRSRWLRAENAQDRRAYLYASPCREKAEQPETSQAMKRWVLRKRPGREAREVSRATRRCDGVPRMQIEREQGFEADARASLVVLTTCAATRSRLADGSEMKARKVDRRPKQMKMNSSPNVVDRGLFPAQN</sequence>
<dbReference type="AlphaFoldDB" id="R9PAY0"/>
<dbReference type="RefSeq" id="XP_012188822.1">
    <property type="nucleotide sequence ID" value="XM_012333432.1"/>
</dbReference>
<name>R9PAY0_PSEHS</name>
<organism evidence="2 3">
    <name type="scientific">Pseudozyma hubeiensis (strain SY62)</name>
    <name type="common">Yeast</name>
    <dbReference type="NCBI Taxonomy" id="1305764"/>
    <lineage>
        <taxon>Eukaryota</taxon>
        <taxon>Fungi</taxon>
        <taxon>Dikarya</taxon>
        <taxon>Basidiomycota</taxon>
        <taxon>Ustilaginomycotina</taxon>
        <taxon>Ustilaginomycetes</taxon>
        <taxon>Ustilaginales</taxon>
        <taxon>Ustilaginaceae</taxon>
        <taxon>Pseudozyma</taxon>
    </lineage>
</organism>
<reference evidence="3" key="1">
    <citation type="journal article" date="2013" name="Genome Announc.">
        <title>Draft genome sequence of the basidiomycetous yeast-like fungus Pseudozyma hubeiensis SY62, which produces an abundant amount of the biosurfactant mannosylerythritol lipids.</title>
        <authorList>
            <person name="Konishi M."/>
            <person name="Hatada Y."/>
            <person name="Horiuchi J."/>
        </authorList>
    </citation>
    <scope>NUCLEOTIDE SEQUENCE [LARGE SCALE GENOMIC DNA]</scope>
    <source>
        <strain evidence="3">SY62</strain>
    </source>
</reference>
<evidence type="ECO:0000313" key="3">
    <source>
        <dbReference type="Proteomes" id="UP000014071"/>
    </source>
</evidence>
<evidence type="ECO:0000313" key="2">
    <source>
        <dbReference type="EMBL" id="GAC95235.1"/>
    </source>
</evidence>
<dbReference type="GeneID" id="24108101"/>
<keyword evidence="3" id="KW-1185">Reference proteome</keyword>
<feature type="region of interest" description="Disordered" evidence="1">
    <location>
        <begin position="37"/>
        <end position="69"/>
    </location>
</feature>
<dbReference type="Proteomes" id="UP000014071">
    <property type="component" value="Unassembled WGS sequence"/>
</dbReference>
<protein>
    <submittedName>
        <fullName evidence="2">Uncharacterized protein</fullName>
    </submittedName>
</protein>
<proteinExistence type="predicted"/>
<feature type="region of interest" description="Disordered" evidence="1">
    <location>
        <begin position="107"/>
        <end position="142"/>
    </location>
</feature>
<accession>R9PAY0</accession>
<dbReference type="HOGENOM" id="CLU_1816649_0_0_1"/>
<dbReference type="EMBL" id="DF238791">
    <property type="protein sequence ID" value="GAC95235.1"/>
    <property type="molecule type" value="Genomic_DNA"/>
</dbReference>